<dbReference type="AlphaFoldDB" id="A0A6V8H771"/>
<proteinExistence type="predicted"/>
<comment type="caution">
    <text evidence="2">The sequence shown here is derived from an EMBL/GenBank/DDBJ whole genome shotgun (WGS) entry which is preliminary data.</text>
</comment>
<dbReference type="Proteomes" id="UP000053095">
    <property type="component" value="Unassembled WGS sequence"/>
</dbReference>
<feature type="compositionally biased region" description="Basic and acidic residues" evidence="1">
    <location>
        <begin position="152"/>
        <end position="161"/>
    </location>
</feature>
<feature type="compositionally biased region" description="Polar residues" evidence="1">
    <location>
        <begin position="136"/>
        <end position="146"/>
    </location>
</feature>
<organism evidence="2 3">
    <name type="scientific">Talaromyces pinophilus</name>
    <name type="common">Penicillium pinophilum</name>
    <dbReference type="NCBI Taxonomy" id="128442"/>
    <lineage>
        <taxon>Eukaryota</taxon>
        <taxon>Fungi</taxon>
        <taxon>Dikarya</taxon>
        <taxon>Ascomycota</taxon>
        <taxon>Pezizomycotina</taxon>
        <taxon>Eurotiomycetes</taxon>
        <taxon>Eurotiomycetidae</taxon>
        <taxon>Eurotiales</taxon>
        <taxon>Trichocomaceae</taxon>
        <taxon>Talaromyces</taxon>
        <taxon>Talaromyces sect. Talaromyces</taxon>
    </lineage>
</organism>
<protein>
    <submittedName>
        <fullName evidence="2">Uncharacterized protein</fullName>
    </submittedName>
</protein>
<evidence type="ECO:0000313" key="3">
    <source>
        <dbReference type="Proteomes" id="UP000053095"/>
    </source>
</evidence>
<feature type="region of interest" description="Disordered" evidence="1">
    <location>
        <begin position="134"/>
        <end position="178"/>
    </location>
</feature>
<reference evidence="3" key="1">
    <citation type="journal article" date="2015" name="Genome Announc.">
        <title>Draft genome sequence of Talaromyces cellulolyticus strain Y-94, a source of lignocellulosic biomass-degrading enzymes.</title>
        <authorList>
            <person name="Fujii T."/>
            <person name="Koike H."/>
            <person name="Sawayama S."/>
            <person name="Yano S."/>
            <person name="Inoue H."/>
        </authorList>
    </citation>
    <scope>NUCLEOTIDE SEQUENCE [LARGE SCALE GENOMIC DNA]</scope>
    <source>
        <strain evidence="3">Y-94</strain>
    </source>
</reference>
<evidence type="ECO:0000256" key="1">
    <source>
        <dbReference type="SAM" id="MobiDB-lite"/>
    </source>
</evidence>
<keyword evidence="3" id="KW-1185">Reference proteome</keyword>
<dbReference type="EMBL" id="DF933818">
    <property type="protein sequence ID" value="GAM36876.1"/>
    <property type="molecule type" value="Genomic_DNA"/>
</dbReference>
<feature type="compositionally biased region" description="Low complexity" evidence="1">
    <location>
        <begin position="1"/>
        <end position="38"/>
    </location>
</feature>
<feature type="compositionally biased region" description="Gly residues" evidence="1">
    <location>
        <begin position="78"/>
        <end position="90"/>
    </location>
</feature>
<feature type="region of interest" description="Disordered" evidence="1">
    <location>
        <begin position="1"/>
        <end position="91"/>
    </location>
</feature>
<name>A0A6V8H771_TALPI</name>
<sequence>MSSSDDNSTSSSYYYSSATTSTTGSETTGHRYTTTSHTDPSGNTVVRTAHQDLGEPATYEERRFDRTGQELVSSKAGTGAGIDPSGGGGTRRIIQDMTDQNKNYHLSSTGAASVDTSTNQDLYALQDTPLADFRPQDSSVAATNSPADDVVGSERHYRSDWDEGAVDPVTGRTYHPED</sequence>
<accession>A0A6V8H771</accession>
<gene>
    <name evidence="2" type="ORF">TCE0_022f06317</name>
</gene>
<evidence type="ECO:0000313" key="2">
    <source>
        <dbReference type="EMBL" id="GAM36876.1"/>
    </source>
</evidence>
<feature type="compositionally biased region" description="Basic and acidic residues" evidence="1">
    <location>
        <begin position="49"/>
        <end position="68"/>
    </location>
</feature>